<feature type="region of interest" description="Disordered" evidence="1">
    <location>
        <begin position="63"/>
        <end position="127"/>
    </location>
</feature>
<feature type="compositionally biased region" description="Basic and acidic residues" evidence="1">
    <location>
        <begin position="80"/>
        <end position="120"/>
    </location>
</feature>
<feature type="compositionally biased region" description="Polar residues" evidence="1">
    <location>
        <begin position="67"/>
        <end position="79"/>
    </location>
</feature>
<sequence length="195" mass="22001">MGGPVDFFRGLIGASPSQSSDRVRSKPAKTGFFAGRTAKEVDAYKYMVGSKERFEALAHNSRVKAKNASSQEFKQSYKTKATEYDGKAKSAKSEKQLKREVRVEDVRSRQEQEVSERQEPDSNPIGEFIGNLANGLRKTGETVVREVKVVSGKATLGLMKADRENTKWSEHPLDRFLLECKILQQRAKNRWSELD</sequence>
<dbReference type="EMBL" id="JOKH01000008">
    <property type="protein sequence ID" value="KEQ14103.1"/>
    <property type="molecule type" value="Genomic_DNA"/>
</dbReference>
<comment type="caution">
    <text evidence="2">The sequence shown here is derived from an EMBL/GenBank/DDBJ whole genome shotgun (WGS) entry which is preliminary data.</text>
</comment>
<dbReference type="Proteomes" id="UP000028073">
    <property type="component" value="Unassembled WGS sequence"/>
</dbReference>
<feature type="region of interest" description="Disordered" evidence="1">
    <location>
        <begin position="1"/>
        <end position="27"/>
    </location>
</feature>
<name>A0A081N6N0_9GAMM</name>
<accession>A0A081N6N0</accession>
<keyword evidence="3" id="KW-1185">Reference proteome</keyword>
<organism evidence="2 3">
    <name type="scientific">Endozoicomonas numazuensis</name>
    <dbReference type="NCBI Taxonomy" id="1137799"/>
    <lineage>
        <taxon>Bacteria</taxon>
        <taxon>Pseudomonadati</taxon>
        <taxon>Pseudomonadota</taxon>
        <taxon>Gammaproteobacteria</taxon>
        <taxon>Oceanospirillales</taxon>
        <taxon>Endozoicomonadaceae</taxon>
        <taxon>Endozoicomonas</taxon>
    </lineage>
</organism>
<evidence type="ECO:0000313" key="3">
    <source>
        <dbReference type="Proteomes" id="UP000028073"/>
    </source>
</evidence>
<dbReference type="RefSeq" id="WP_034841982.1">
    <property type="nucleotide sequence ID" value="NZ_JOKH01000008.1"/>
</dbReference>
<gene>
    <name evidence="2" type="ORF">GZ78_26140</name>
</gene>
<dbReference type="OrthoDB" id="9889968at2"/>
<dbReference type="AlphaFoldDB" id="A0A081N6N0"/>
<protein>
    <submittedName>
        <fullName evidence="2">Uncharacterized protein</fullName>
    </submittedName>
</protein>
<evidence type="ECO:0000256" key="1">
    <source>
        <dbReference type="SAM" id="MobiDB-lite"/>
    </source>
</evidence>
<evidence type="ECO:0000313" key="2">
    <source>
        <dbReference type="EMBL" id="KEQ14103.1"/>
    </source>
</evidence>
<proteinExistence type="predicted"/>
<reference evidence="2 3" key="1">
    <citation type="submission" date="2014-06" db="EMBL/GenBank/DDBJ databases">
        <title>Whole Genome Sequences of Three Symbiotic Endozoicomonas Bacteria.</title>
        <authorList>
            <person name="Neave M.J."/>
            <person name="Apprill A."/>
            <person name="Voolstra C.R."/>
        </authorList>
    </citation>
    <scope>NUCLEOTIDE SEQUENCE [LARGE SCALE GENOMIC DNA]</scope>
    <source>
        <strain evidence="2 3">DSM 25634</strain>
    </source>
</reference>